<evidence type="ECO:0000313" key="3">
    <source>
        <dbReference type="Proteomes" id="UP000269669"/>
    </source>
</evidence>
<proteinExistence type="predicted"/>
<dbReference type="SUPFAM" id="SSF75011">
    <property type="entry name" value="3-carboxy-cis,cis-mucoante lactonizing enzyme"/>
    <property type="match status" value="1"/>
</dbReference>
<dbReference type="EMBL" id="RSDW01000001">
    <property type="protein sequence ID" value="RSL18068.1"/>
    <property type="molecule type" value="Genomic_DNA"/>
</dbReference>
<dbReference type="SUPFAM" id="SSF50969">
    <property type="entry name" value="YVTN repeat-like/Quinoprotein amine dehydrogenase"/>
    <property type="match status" value="1"/>
</dbReference>
<dbReference type="InterPro" id="IPR015943">
    <property type="entry name" value="WD40/YVTN_repeat-like_dom_sf"/>
</dbReference>
<evidence type="ECO:0008006" key="4">
    <source>
        <dbReference type="Google" id="ProtNLM"/>
    </source>
</evidence>
<dbReference type="Proteomes" id="UP000269669">
    <property type="component" value="Unassembled WGS sequence"/>
</dbReference>
<evidence type="ECO:0000256" key="1">
    <source>
        <dbReference type="SAM" id="MobiDB-lite"/>
    </source>
</evidence>
<dbReference type="OrthoDB" id="101199at2"/>
<gene>
    <name evidence="2" type="ORF">EDE15_3624</name>
</gene>
<comment type="caution">
    <text evidence="2">The sequence shown here is derived from an EMBL/GenBank/DDBJ whole genome shotgun (WGS) entry which is preliminary data.</text>
</comment>
<keyword evidence="3" id="KW-1185">Reference proteome</keyword>
<dbReference type="AlphaFoldDB" id="A0A3R9P0D2"/>
<protein>
    <recommendedName>
        <fullName evidence="4">DNA-binding beta-propeller fold protein YncE</fullName>
    </recommendedName>
</protein>
<evidence type="ECO:0000313" key="2">
    <source>
        <dbReference type="EMBL" id="RSL18068.1"/>
    </source>
</evidence>
<organism evidence="2 3">
    <name type="scientific">Edaphobacter aggregans</name>
    <dbReference type="NCBI Taxonomy" id="570835"/>
    <lineage>
        <taxon>Bacteria</taxon>
        <taxon>Pseudomonadati</taxon>
        <taxon>Acidobacteriota</taxon>
        <taxon>Terriglobia</taxon>
        <taxon>Terriglobales</taxon>
        <taxon>Acidobacteriaceae</taxon>
        <taxon>Edaphobacter</taxon>
    </lineage>
</organism>
<name>A0A3R9P0D2_9BACT</name>
<dbReference type="Gene3D" id="2.130.10.10">
    <property type="entry name" value="YVTN repeat-like/Quinoprotein amine dehydrogenase"/>
    <property type="match status" value="1"/>
</dbReference>
<feature type="region of interest" description="Disordered" evidence="1">
    <location>
        <begin position="768"/>
        <end position="800"/>
    </location>
</feature>
<dbReference type="InterPro" id="IPR011044">
    <property type="entry name" value="Quino_amine_DH_bsu"/>
</dbReference>
<dbReference type="RefSeq" id="WP_125486477.1">
    <property type="nucleotide sequence ID" value="NZ_RSDW01000001.1"/>
</dbReference>
<reference evidence="2 3" key="1">
    <citation type="submission" date="2018-12" db="EMBL/GenBank/DDBJ databases">
        <title>Sequencing of bacterial isolates from soil warming experiment in Harvard Forest, Massachusetts, USA.</title>
        <authorList>
            <person name="Deangelis K."/>
        </authorList>
    </citation>
    <scope>NUCLEOTIDE SEQUENCE [LARGE SCALE GENOMIC DNA]</scope>
    <source>
        <strain evidence="2 3">EB153</strain>
    </source>
</reference>
<feature type="compositionally biased region" description="Polar residues" evidence="1">
    <location>
        <begin position="777"/>
        <end position="787"/>
    </location>
</feature>
<accession>A0A3R9P0D2</accession>
<sequence length="800" mass="80869">MRRFVTLAVLLLFSIPFGISVSGCSKGTPVVYCNGGSSGPIVGQPFAITLQPRIFGISLNFSQIGQVSAPSATDCKGTAATISAYTYGIFDANGRADMTIADVAPTTGKLCAGTWNRNSGAGIADFTTCNPTNKTGEVFVVATGGGVSSNPLPIFVHPVVTGVVLGNPTPTENCSTDPDPSSNCCPLAAQATVTAPPYLAGSCLSQGTTGQLVARVYQNATTNPADNITCQVGHLSYTAQTTGVVSIDENGVATAQAPGSTIVNASLANAASSAGFFSTCPPASIRLTIPNSTGTGGQTSVVVNQNNTQPITTVVTDTNGTILTGLSLEFVSTAPTTIPAASGGTVTPLFPGAASITAICQPPSCNSSSFNQIGLFGNGKPITSNPISVTTPGTNSTLLYIASTKSRYMVPVDFTTNVIGQPLKLPFVPNSMVISNDGSSIYMGSGNEIMVLNALTNSVSREDATVKGLVLAVSPDGTTLVVTDPTLGQTYLYASSGGVTSTYGGVATHASFSPDSQTVYITTGTVTTPANPLTLTPAVITPSNQLLVHAAFTGWTLVSATTPASDVSVTVPSVGAYFAGATTTARSYCTSTTISADNLSVLNNEFYPLADSAVVQTDRVAATADGKHILGATVAGGATLADFGVTLPVQSCPTTVPPNFFTRTSTTTVPLGVSATAITNIVPTPDSSVAIITYTGSGVLPAYKPATGVLTPVTLTGSATAPVSGVASADDTTFFVGTSGDNAVHLIDTGTLTDNAKQTILPNLPSFIPAPNGPTGSGTDNPATNVTPDMLVQRPRRPTA</sequence>
<dbReference type="PROSITE" id="PS51257">
    <property type="entry name" value="PROKAR_LIPOPROTEIN"/>
    <property type="match status" value="1"/>
</dbReference>